<feature type="transmembrane region" description="Helical" evidence="6">
    <location>
        <begin position="40"/>
        <end position="62"/>
    </location>
</feature>
<evidence type="ECO:0000313" key="8">
    <source>
        <dbReference type="EMBL" id="XFO72234.1"/>
    </source>
</evidence>
<accession>A0ABZ3J1K7</accession>
<keyword evidence="3 6" id="KW-0812">Transmembrane</keyword>
<feature type="transmembrane region" description="Helical" evidence="6">
    <location>
        <begin position="195"/>
        <end position="211"/>
    </location>
</feature>
<proteinExistence type="predicted"/>
<dbReference type="SUPFAM" id="SSF103473">
    <property type="entry name" value="MFS general substrate transporter"/>
    <property type="match status" value="1"/>
</dbReference>
<keyword evidence="4 6" id="KW-1133">Transmembrane helix</keyword>
<dbReference type="Gene3D" id="1.20.1250.20">
    <property type="entry name" value="MFS general substrate transporter like domains"/>
    <property type="match status" value="1"/>
</dbReference>
<evidence type="ECO:0000256" key="6">
    <source>
        <dbReference type="SAM" id="Phobius"/>
    </source>
</evidence>
<feature type="domain" description="Major facilitator superfamily (MFS) profile" evidence="7">
    <location>
        <begin position="38"/>
        <end position="216"/>
    </location>
</feature>
<gene>
    <name evidence="8" type="ORF">SPACI_022800</name>
</gene>
<evidence type="ECO:0000256" key="5">
    <source>
        <dbReference type="ARBA" id="ARBA00023136"/>
    </source>
</evidence>
<protein>
    <recommendedName>
        <fullName evidence="7">Major facilitator superfamily (MFS) profile domain-containing protein</fullName>
    </recommendedName>
</protein>
<name>A0ABZ3J1K7_SPOA4</name>
<keyword evidence="2" id="KW-0813">Transport</keyword>
<organism evidence="8 9">
    <name type="scientific">Sporomusa acidovorans (strain ATCC 49682 / DSM 3132 / Mol)</name>
    <dbReference type="NCBI Taxonomy" id="1123286"/>
    <lineage>
        <taxon>Bacteria</taxon>
        <taxon>Bacillati</taxon>
        <taxon>Bacillota</taxon>
        <taxon>Negativicutes</taxon>
        <taxon>Selenomonadales</taxon>
        <taxon>Sporomusaceae</taxon>
        <taxon>Sporomusa</taxon>
    </lineage>
</organism>
<dbReference type="PRINTS" id="PR01036">
    <property type="entry name" value="TCRTETB"/>
</dbReference>
<feature type="transmembrane region" description="Helical" evidence="6">
    <location>
        <begin position="107"/>
        <end position="125"/>
    </location>
</feature>
<evidence type="ECO:0000256" key="4">
    <source>
        <dbReference type="ARBA" id="ARBA00022989"/>
    </source>
</evidence>
<feature type="transmembrane region" description="Helical" evidence="6">
    <location>
        <begin position="163"/>
        <end position="183"/>
    </location>
</feature>
<dbReference type="Proteomes" id="UP000216052">
    <property type="component" value="Chromosome"/>
</dbReference>
<evidence type="ECO:0000256" key="3">
    <source>
        <dbReference type="ARBA" id="ARBA00022692"/>
    </source>
</evidence>
<dbReference type="InterPro" id="IPR020846">
    <property type="entry name" value="MFS_dom"/>
</dbReference>
<keyword evidence="9" id="KW-1185">Reference proteome</keyword>
<sequence>MHWLYLFIGTALLAWFDIHIRKTSQPFIQASFLRNGPFLRILWIGFLTFVCNTGLFFLLPLVMKHTFHLPSSTIGILILPGAAVAAMLGSSIGRWTDHYGSSWILKISQYSLVSGFILLGLFINLPPWVDALVVIILMLAFNGLLTASGNLVSTTLSVAELGIGMGIFTLFYLLGGAFGPALAGRLIDLNIPFSIIYYIFAMLGVLSYWLIPETKS</sequence>
<feature type="transmembrane region" description="Helical" evidence="6">
    <location>
        <begin position="132"/>
        <end position="151"/>
    </location>
</feature>
<evidence type="ECO:0000256" key="2">
    <source>
        <dbReference type="ARBA" id="ARBA00022448"/>
    </source>
</evidence>
<evidence type="ECO:0000259" key="7">
    <source>
        <dbReference type="PROSITE" id="PS50850"/>
    </source>
</evidence>
<comment type="subcellular location">
    <subcellularLocation>
        <location evidence="1">Cell membrane</location>
        <topology evidence="1">Multi-pass membrane protein</topology>
    </subcellularLocation>
</comment>
<evidence type="ECO:0000313" key="9">
    <source>
        <dbReference type="Proteomes" id="UP000216052"/>
    </source>
</evidence>
<evidence type="ECO:0000256" key="1">
    <source>
        <dbReference type="ARBA" id="ARBA00004651"/>
    </source>
</evidence>
<dbReference type="PROSITE" id="PS50850">
    <property type="entry name" value="MFS"/>
    <property type="match status" value="1"/>
</dbReference>
<reference evidence="8" key="1">
    <citation type="submission" date="2024-05" db="EMBL/GenBank/DDBJ databases">
        <title>Isolation and characterization of Sporomusa carbonis sp. nov., a carboxydotrophic hydrogenogen in the genus of Sporomusa isolated from a charcoal burning pile.</title>
        <authorList>
            <person name="Boeer T."/>
            <person name="Rosenbaum F."/>
            <person name="Eysell L."/>
            <person name="Mueller V."/>
            <person name="Daniel R."/>
            <person name="Poehlein A."/>
        </authorList>
    </citation>
    <scope>NUCLEOTIDE SEQUENCE [LARGE SCALE GENOMIC DNA]</scope>
    <source>
        <strain evidence="8">DSM 3132</strain>
    </source>
</reference>
<keyword evidence="5 6" id="KW-0472">Membrane</keyword>
<dbReference type="InterPro" id="IPR011701">
    <property type="entry name" value="MFS"/>
</dbReference>
<dbReference type="EMBL" id="CP155571">
    <property type="protein sequence ID" value="XFO72234.1"/>
    <property type="molecule type" value="Genomic_DNA"/>
</dbReference>
<feature type="transmembrane region" description="Helical" evidence="6">
    <location>
        <begin position="74"/>
        <end position="95"/>
    </location>
</feature>
<dbReference type="Pfam" id="PF07690">
    <property type="entry name" value="MFS_1"/>
    <property type="match status" value="1"/>
</dbReference>
<dbReference type="InterPro" id="IPR036259">
    <property type="entry name" value="MFS_trans_sf"/>
</dbReference>